<gene>
    <name evidence="1" type="ORF">S03H2_72710</name>
</gene>
<evidence type="ECO:0000313" key="1">
    <source>
        <dbReference type="EMBL" id="GAH92498.1"/>
    </source>
</evidence>
<dbReference type="AlphaFoldDB" id="X1LEF4"/>
<accession>X1LEF4</accession>
<comment type="caution">
    <text evidence="1">The sequence shown here is derived from an EMBL/GenBank/DDBJ whole genome shotgun (WGS) entry which is preliminary data.</text>
</comment>
<dbReference type="InterPro" id="IPR027434">
    <property type="entry name" value="Homing_endonucl"/>
</dbReference>
<sequence>DLIKLGKTKTKRIPRKFLSLSSNQLKILWDGFISGDGCIDKRNNVIVV</sequence>
<organism evidence="1">
    <name type="scientific">marine sediment metagenome</name>
    <dbReference type="NCBI Taxonomy" id="412755"/>
    <lineage>
        <taxon>unclassified sequences</taxon>
        <taxon>metagenomes</taxon>
        <taxon>ecological metagenomes</taxon>
    </lineage>
</organism>
<reference evidence="1" key="1">
    <citation type="journal article" date="2014" name="Front. Microbiol.">
        <title>High frequency of phylogenetically diverse reductive dehalogenase-homologous genes in deep subseafloor sedimentary metagenomes.</title>
        <authorList>
            <person name="Kawai M."/>
            <person name="Futagami T."/>
            <person name="Toyoda A."/>
            <person name="Takaki Y."/>
            <person name="Nishi S."/>
            <person name="Hori S."/>
            <person name="Arai W."/>
            <person name="Tsubouchi T."/>
            <person name="Morono Y."/>
            <person name="Uchiyama I."/>
            <person name="Ito T."/>
            <person name="Fujiyama A."/>
            <person name="Inagaki F."/>
            <person name="Takami H."/>
        </authorList>
    </citation>
    <scope>NUCLEOTIDE SEQUENCE</scope>
    <source>
        <strain evidence="1">Expedition CK06-06</strain>
    </source>
</reference>
<dbReference type="EMBL" id="BARU01049343">
    <property type="protein sequence ID" value="GAH92498.1"/>
    <property type="molecule type" value="Genomic_DNA"/>
</dbReference>
<dbReference type="SUPFAM" id="SSF55608">
    <property type="entry name" value="Homing endonucleases"/>
    <property type="match status" value="1"/>
</dbReference>
<name>X1LEF4_9ZZZZ</name>
<protein>
    <submittedName>
        <fullName evidence="1">Uncharacterized protein</fullName>
    </submittedName>
</protein>
<feature type="non-terminal residue" evidence="1">
    <location>
        <position position="48"/>
    </location>
</feature>
<proteinExistence type="predicted"/>
<dbReference type="Gene3D" id="3.10.28.10">
    <property type="entry name" value="Homing endonucleases"/>
    <property type="match status" value="1"/>
</dbReference>
<feature type="non-terminal residue" evidence="1">
    <location>
        <position position="1"/>
    </location>
</feature>